<dbReference type="STRING" id="504798.SAMN05421871_103325"/>
<feature type="transmembrane region" description="Helical" evidence="1">
    <location>
        <begin position="96"/>
        <end position="114"/>
    </location>
</feature>
<feature type="transmembrane region" description="Helical" evidence="1">
    <location>
        <begin position="46"/>
        <end position="66"/>
    </location>
</feature>
<feature type="transmembrane region" description="Helical" evidence="1">
    <location>
        <begin position="20"/>
        <end position="40"/>
    </location>
</feature>
<dbReference type="InterPro" id="IPR011733">
    <property type="entry name" value="CHP02185_IM"/>
</dbReference>
<gene>
    <name evidence="2" type="ORF">SAMN05192558_101546</name>
</gene>
<feature type="transmembrane region" description="Helical" evidence="1">
    <location>
        <begin position="73"/>
        <end position="90"/>
    </location>
</feature>
<dbReference type="Proteomes" id="UP000199651">
    <property type="component" value="Unassembled WGS sequence"/>
</dbReference>
<feature type="transmembrane region" description="Helical" evidence="1">
    <location>
        <begin position="163"/>
        <end position="192"/>
    </location>
</feature>
<dbReference type="RefSeq" id="WP_228769623.1">
    <property type="nucleotide sequence ID" value="NZ_FNDV01000003.1"/>
</dbReference>
<dbReference type="Pfam" id="PF09605">
    <property type="entry name" value="Trep_Strep"/>
    <property type="match status" value="1"/>
</dbReference>
<dbReference type="AlphaFoldDB" id="A0A1H0FW19"/>
<dbReference type="NCBIfam" id="TIGR02185">
    <property type="entry name" value="Trep_Strep"/>
    <property type="match status" value="1"/>
</dbReference>
<keyword evidence="1" id="KW-0812">Transmembrane</keyword>
<organism evidence="2 3">
    <name type="scientific">Actinokineospora alba</name>
    <dbReference type="NCBI Taxonomy" id="504798"/>
    <lineage>
        <taxon>Bacteria</taxon>
        <taxon>Bacillati</taxon>
        <taxon>Actinomycetota</taxon>
        <taxon>Actinomycetes</taxon>
        <taxon>Pseudonocardiales</taxon>
        <taxon>Pseudonocardiaceae</taxon>
        <taxon>Actinokineospora</taxon>
    </lineage>
</organism>
<keyword evidence="1" id="KW-0472">Membrane</keyword>
<reference evidence="3" key="1">
    <citation type="submission" date="2016-10" db="EMBL/GenBank/DDBJ databases">
        <authorList>
            <person name="Varghese N."/>
            <person name="Submissions S."/>
        </authorList>
    </citation>
    <scope>NUCLEOTIDE SEQUENCE [LARGE SCALE GENOMIC DNA]</scope>
    <source>
        <strain evidence="3">IBRC-M 10655</strain>
    </source>
</reference>
<keyword evidence="1" id="KW-1133">Transmembrane helix</keyword>
<accession>A0A1H0FW19</accession>
<name>A0A1H0FW19_9PSEU</name>
<evidence type="ECO:0000256" key="1">
    <source>
        <dbReference type="SAM" id="Phobius"/>
    </source>
</evidence>
<dbReference type="EMBL" id="FNJB01000001">
    <property type="protein sequence ID" value="SDN98878.1"/>
    <property type="molecule type" value="Genomic_DNA"/>
</dbReference>
<proteinExistence type="predicted"/>
<sequence length="205" mass="22305">MTIESTARPRLDVKMSPRDLINIGIFAALYLVTVGVLNALEFIGPLATLVSIVVSIIAGGVPFMLFLTRVKHAGMVTVFTVIVNAFMLLIGSPAVAIVLGVVLALIAEALLWLGRYRSRKLGVAAYAVFSMWFAGLFLPMFYAREDYLSGEYMQSMGQEYRDALDAFLSPVVLAAFDLSTFFFGLIGGALGLRLLDKHFRKAGIA</sequence>
<feature type="transmembrane region" description="Helical" evidence="1">
    <location>
        <begin position="121"/>
        <end position="143"/>
    </location>
</feature>
<keyword evidence="3" id="KW-1185">Reference proteome</keyword>
<protein>
    <submittedName>
        <fullName evidence="2">Energy-coupling factor transport system substrate-specific component</fullName>
    </submittedName>
</protein>
<evidence type="ECO:0000313" key="2">
    <source>
        <dbReference type="EMBL" id="SDN98878.1"/>
    </source>
</evidence>
<evidence type="ECO:0000313" key="3">
    <source>
        <dbReference type="Proteomes" id="UP000199651"/>
    </source>
</evidence>